<organism evidence="10 11">
    <name type="scientific">Muriicola jejuensis</name>
    <dbReference type="NCBI Taxonomy" id="504488"/>
    <lineage>
        <taxon>Bacteria</taxon>
        <taxon>Pseudomonadati</taxon>
        <taxon>Bacteroidota</taxon>
        <taxon>Flavobacteriia</taxon>
        <taxon>Flavobacteriales</taxon>
        <taxon>Flavobacteriaceae</taxon>
        <taxon>Muriicola</taxon>
    </lineage>
</organism>
<keyword evidence="6 8" id="KW-1133">Transmembrane helix</keyword>
<evidence type="ECO:0000256" key="5">
    <source>
        <dbReference type="ARBA" id="ARBA00022692"/>
    </source>
</evidence>
<dbReference type="Pfam" id="PF13231">
    <property type="entry name" value="PMT_2"/>
    <property type="match status" value="1"/>
</dbReference>
<feature type="domain" description="Glycosyltransferase RgtA/B/C/D-like" evidence="9">
    <location>
        <begin position="70"/>
        <end position="227"/>
    </location>
</feature>
<feature type="transmembrane region" description="Helical" evidence="8">
    <location>
        <begin position="166"/>
        <end position="191"/>
    </location>
</feature>
<sequence>MTHKVITSLIPNYQNLKDSKVFLGLALLSVALRFPFFFRDYIDRDESTFILMAQSWVEGHLPYTQLWDLKPPLVFLFFSAIIYFFGKSFIAIRLFGALAVAVISFFTYKAGKEVHSSRTGFWPAIGCVYLLSLFGSVQGVMSEHLSMLLFVPALFFLLKFKKKRGYFLAGIFFGLSLMMKLNLAYALLGVFIWVMTRSQQERRLHLGIERTILMGTGVLLAIVATFLPYLLAGIPEVWVDSVIKAPLAYSTDQQNSVFKVLPLAGVLIVLGIACWKKKWIDFSEPKVQLLAIVIAGVVFSFLKSGKVNGHYLMQLYPMILILLGIALSNALIYRTKYYPIVLLLTILLPVESYLELTNIVKNKKEHGTYYNGEGFTVPEFIREHHLNQEEILFFEYHIGYWLLGSSPPSKAATHPSNICRPALYPFFKNPRKNALEELQFLLDTLRPKTVVTRKDKPVFDKEYVAEDAYVRGYLSEHYRLEGTVGRAEVFSRLEGQ</sequence>
<feature type="transmembrane region" description="Helical" evidence="8">
    <location>
        <begin position="256"/>
        <end position="275"/>
    </location>
</feature>
<feature type="transmembrane region" description="Helical" evidence="8">
    <location>
        <begin position="212"/>
        <end position="231"/>
    </location>
</feature>
<dbReference type="InterPro" id="IPR038731">
    <property type="entry name" value="RgtA/B/C-like"/>
</dbReference>
<dbReference type="RefSeq" id="WP_163692245.1">
    <property type="nucleotide sequence ID" value="NZ_FXTW01000001.1"/>
</dbReference>
<keyword evidence="3" id="KW-0328">Glycosyltransferase</keyword>
<evidence type="ECO:0000256" key="8">
    <source>
        <dbReference type="SAM" id="Phobius"/>
    </source>
</evidence>
<dbReference type="InterPro" id="IPR050297">
    <property type="entry name" value="LipidA_mod_glycosyltrf_83"/>
</dbReference>
<name>A0A6P0UEQ5_9FLAO</name>
<keyword evidence="2" id="KW-1003">Cell membrane</keyword>
<evidence type="ECO:0000256" key="3">
    <source>
        <dbReference type="ARBA" id="ARBA00022676"/>
    </source>
</evidence>
<comment type="caution">
    <text evidence="10">The sequence shown here is derived from an EMBL/GenBank/DDBJ whole genome shotgun (WGS) entry which is preliminary data.</text>
</comment>
<dbReference type="EMBL" id="JAABOP010000001">
    <property type="protein sequence ID" value="NER10228.1"/>
    <property type="molecule type" value="Genomic_DNA"/>
</dbReference>
<dbReference type="GO" id="GO:0016763">
    <property type="term" value="F:pentosyltransferase activity"/>
    <property type="evidence" value="ECO:0007669"/>
    <property type="project" value="TreeGrafter"/>
</dbReference>
<dbReference type="Proteomes" id="UP000468443">
    <property type="component" value="Unassembled WGS sequence"/>
</dbReference>
<evidence type="ECO:0000313" key="11">
    <source>
        <dbReference type="Proteomes" id="UP000468443"/>
    </source>
</evidence>
<dbReference type="PANTHER" id="PTHR33908:SF11">
    <property type="entry name" value="MEMBRANE PROTEIN"/>
    <property type="match status" value="1"/>
</dbReference>
<evidence type="ECO:0000256" key="7">
    <source>
        <dbReference type="ARBA" id="ARBA00023136"/>
    </source>
</evidence>
<dbReference type="AlphaFoldDB" id="A0A6P0UEQ5"/>
<feature type="transmembrane region" description="Helical" evidence="8">
    <location>
        <begin position="287"/>
        <end position="305"/>
    </location>
</feature>
<comment type="subcellular location">
    <subcellularLocation>
        <location evidence="1">Cell membrane</location>
        <topology evidence="1">Multi-pass membrane protein</topology>
    </subcellularLocation>
</comment>
<keyword evidence="4 10" id="KW-0808">Transferase</keyword>
<gene>
    <name evidence="10" type="ORF">GWK09_06850</name>
</gene>
<dbReference type="PANTHER" id="PTHR33908">
    <property type="entry name" value="MANNOSYLTRANSFERASE YKCB-RELATED"/>
    <property type="match status" value="1"/>
</dbReference>
<feature type="transmembrane region" description="Helical" evidence="8">
    <location>
        <begin position="69"/>
        <end position="85"/>
    </location>
</feature>
<keyword evidence="5 8" id="KW-0812">Transmembrane</keyword>
<protein>
    <submittedName>
        <fullName evidence="10">Glycosyltransferase</fullName>
    </submittedName>
</protein>
<accession>A0A6P0UEQ5</accession>
<evidence type="ECO:0000256" key="4">
    <source>
        <dbReference type="ARBA" id="ARBA00022679"/>
    </source>
</evidence>
<keyword evidence="11" id="KW-1185">Reference proteome</keyword>
<feature type="transmembrane region" description="Helical" evidence="8">
    <location>
        <begin position="120"/>
        <end position="137"/>
    </location>
</feature>
<evidence type="ECO:0000256" key="6">
    <source>
        <dbReference type="ARBA" id="ARBA00022989"/>
    </source>
</evidence>
<evidence type="ECO:0000256" key="2">
    <source>
        <dbReference type="ARBA" id="ARBA00022475"/>
    </source>
</evidence>
<evidence type="ECO:0000259" key="9">
    <source>
        <dbReference type="Pfam" id="PF13231"/>
    </source>
</evidence>
<reference evidence="10 11" key="1">
    <citation type="submission" date="2020-01" db="EMBL/GenBank/DDBJ databases">
        <title>Muriicola jejuensis KCTC 22299.</title>
        <authorList>
            <person name="Wang G."/>
        </authorList>
    </citation>
    <scope>NUCLEOTIDE SEQUENCE [LARGE SCALE GENOMIC DNA]</scope>
    <source>
        <strain evidence="10 11">KCTC 22299</strain>
    </source>
</reference>
<proteinExistence type="predicted"/>
<feature type="transmembrane region" description="Helical" evidence="8">
    <location>
        <begin position="311"/>
        <end position="332"/>
    </location>
</feature>
<evidence type="ECO:0000313" key="10">
    <source>
        <dbReference type="EMBL" id="NER10228.1"/>
    </source>
</evidence>
<keyword evidence="7 8" id="KW-0472">Membrane</keyword>
<dbReference type="GO" id="GO:0009103">
    <property type="term" value="P:lipopolysaccharide biosynthetic process"/>
    <property type="evidence" value="ECO:0007669"/>
    <property type="project" value="UniProtKB-ARBA"/>
</dbReference>
<dbReference type="GO" id="GO:0005886">
    <property type="term" value="C:plasma membrane"/>
    <property type="evidence" value="ECO:0007669"/>
    <property type="project" value="UniProtKB-SubCell"/>
</dbReference>
<feature type="transmembrane region" description="Helical" evidence="8">
    <location>
        <begin position="21"/>
        <end position="38"/>
    </location>
</feature>
<evidence type="ECO:0000256" key="1">
    <source>
        <dbReference type="ARBA" id="ARBA00004651"/>
    </source>
</evidence>